<feature type="region of interest" description="Disordered" evidence="1">
    <location>
        <begin position="264"/>
        <end position="356"/>
    </location>
</feature>
<feature type="compositionally biased region" description="Acidic residues" evidence="1">
    <location>
        <begin position="347"/>
        <end position="356"/>
    </location>
</feature>
<evidence type="ECO:0000313" key="2">
    <source>
        <dbReference type="EMBL" id="KAK1613572.1"/>
    </source>
</evidence>
<name>A0AAD8R4B3_LOLMU</name>
<dbReference type="AlphaFoldDB" id="A0AAD8R4B3"/>
<evidence type="ECO:0000256" key="1">
    <source>
        <dbReference type="SAM" id="MobiDB-lite"/>
    </source>
</evidence>
<sequence length="356" mass="37757">MDDLIHRAAAPRAAIKGGPPLSNPSHHQLPLSSLTLLDHIPLHISHRRSPIARRSTMEPPQKEKKIAAAPGDATCTRRTAIVDNVAAHLADHRRSTGELFDPLPTPPVSSRLAGDDDAPPGFKIKNLLKLTIYGFQPDENMVRYVRITREVAVNMKEILLHDRKACERCGDLDPKTKVITRSRVYPNNSVVKTRAGRRPGGLYIDEPAAAPGAATAQPQEEDDPELQAALAASRELNDLEELAKWPHLVEAMCASALEESRGVGVPRHGAPAGGGHAPGRAPARGGAVGRCGEVAAEGGGAAGTTAQDGEPSGPALRTGKGGGPWPESPAPSGMSSGTARRRGVLIDGDDDEYYWE</sequence>
<feature type="region of interest" description="Disordered" evidence="1">
    <location>
        <begin position="197"/>
        <end position="226"/>
    </location>
</feature>
<keyword evidence="3" id="KW-1185">Reference proteome</keyword>
<evidence type="ECO:0000313" key="3">
    <source>
        <dbReference type="Proteomes" id="UP001231189"/>
    </source>
</evidence>
<dbReference type="EMBL" id="JAUUTY010000006">
    <property type="protein sequence ID" value="KAK1613572.1"/>
    <property type="molecule type" value="Genomic_DNA"/>
</dbReference>
<organism evidence="2 3">
    <name type="scientific">Lolium multiflorum</name>
    <name type="common">Italian ryegrass</name>
    <name type="synonym">Lolium perenne subsp. multiflorum</name>
    <dbReference type="NCBI Taxonomy" id="4521"/>
    <lineage>
        <taxon>Eukaryota</taxon>
        <taxon>Viridiplantae</taxon>
        <taxon>Streptophyta</taxon>
        <taxon>Embryophyta</taxon>
        <taxon>Tracheophyta</taxon>
        <taxon>Spermatophyta</taxon>
        <taxon>Magnoliopsida</taxon>
        <taxon>Liliopsida</taxon>
        <taxon>Poales</taxon>
        <taxon>Poaceae</taxon>
        <taxon>BOP clade</taxon>
        <taxon>Pooideae</taxon>
        <taxon>Poodae</taxon>
        <taxon>Poeae</taxon>
        <taxon>Poeae Chloroplast Group 2 (Poeae type)</taxon>
        <taxon>Loliodinae</taxon>
        <taxon>Loliinae</taxon>
        <taxon>Lolium</taxon>
    </lineage>
</organism>
<feature type="compositionally biased region" description="Low complexity" evidence="1">
    <location>
        <begin position="278"/>
        <end position="296"/>
    </location>
</feature>
<reference evidence="2" key="1">
    <citation type="submission" date="2023-07" db="EMBL/GenBank/DDBJ databases">
        <title>A chromosome-level genome assembly of Lolium multiflorum.</title>
        <authorList>
            <person name="Chen Y."/>
            <person name="Copetti D."/>
            <person name="Kolliker R."/>
            <person name="Studer B."/>
        </authorList>
    </citation>
    <scope>NUCLEOTIDE SEQUENCE</scope>
    <source>
        <strain evidence="2">02402/16</strain>
        <tissue evidence="2">Leaf</tissue>
    </source>
</reference>
<comment type="caution">
    <text evidence="2">The sequence shown here is derived from an EMBL/GenBank/DDBJ whole genome shotgun (WGS) entry which is preliminary data.</text>
</comment>
<dbReference type="InterPro" id="IPR044997">
    <property type="entry name" value="F-box_plant"/>
</dbReference>
<gene>
    <name evidence="2" type="ORF">QYE76_019089</name>
</gene>
<proteinExistence type="predicted"/>
<accession>A0AAD8R4B3</accession>
<feature type="compositionally biased region" description="Low complexity" evidence="1">
    <location>
        <begin position="206"/>
        <end position="218"/>
    </location>
</feature>
<dbReference type="Proteomes" id="UP001231189">
    <property type="component" value="Unassembled WGS sequence"/>
</dbReference>
<feature type="region of interest" description="Disordered" evidence="1">
    <location>
        <begin position="47"/>
        <end position="70"/>
    </location>
</feature>
<protein>
    <submittedName>
        <fullName evidence="2">Uncharacterized protein</fullName>
    </submittedName>
</protein>
<dbReference type="PANTHER" id="PTHR32153">
    <property type="entry name" value="OJ000223_09.16 PROTEIN"/>
    <property type="match status" value="1"/>
</dbReference>